<dbReference type="EMBL" id="BMNE01000001">
    <property type="protein sequence ID" value="GGN69062.1"/>
    <property type="molecule type" value="Genomic_DNA"/>
</dbReference>
<sequence length="168" mass="18175">MNTPFPAFEISPVPVPGPDAVAPEPFHGLYGMPMFVTVPSADLTVSTDFWVRALGFFDLFSVPGQLTHLRRWAFQDVLLVAGEQQDDTPAITVSFSCVLGEIDAIAAACDAVSPGCTTGPRLMPWNSIELEVRTPENIRVVMTAARPWDPDSPEAAHLRSIGIDAPEQ</sequence>
<comment type="caution">
    <text evidence="2">The sequence shown here is derived from an EMBL/GenBank/DDBJ whole genome shotgun (WGS) entry which is preliminary data.</text>
</comment>
<evidence type="ECO:0008006" key="4">
    <source>
        <dbReference type="Google" id="ProtNLM"/>
    </source>
</evidence>
<dbReference type="SUPFAM" id="SSF54593">
    <property type="entry name" value="Glyoxalase/Bleomycin resistance protein/Dihydroxybiphenyl dioxygenase"/>
    <property type="match status" value="1"/>
</dbReference>
<keyword evidence="3" id="KW-1185">Reference proteome</keyword>
<dbReference type="InterPro" id="IPR029068">
    <property type="entry name" value="Glyas_Bleomycin-R_OHBP_Dase"/>
</dbReference>
<feature type="region of interest" description="Disordered" evidence="1">
    <location>
        <begin position="149"/>
        <end position="168"/>
    </location>
</feature>
<evidence type="ECO:0000313" key="3">
    <source>
        <dbReference type="Proteomes" id="UP000658127"/>
    </source>
</evidence>
<evidence type="ECO:0000256" key="1">
    <source>
        <dbReference type="SAM" id="MobiDB-lite"/>
    </source>
</evidence>
<gene>
    <name evidence="2" type="ORF">GCM10011610_06970</name>
</gene>
<dbReference type="Gene3D" id="3.10.180.10">
    <property type="entry name" value="2,3-Dihydroxybiphenyl 1,2-Dioxygenase, domain 1"/>
    <property type="match status" value="1"/>
</dbReference>
<organism evidence="2 3">
    <name type="scientific">Nocardia rhizosphaerihabitans</name>
    <dbReference type="NCBI Taxonomy" id="1691570"/>
    <lineage>
        <taxon>Bacteria</taxon>
        <taxon>Bacillati</taxon>
        <taxon>Actinomycetota</taxon>
        <taxon>Actinomycetes</taxon>
        <taxon>Mycobacteriales</taxon>
        <taxon>Nocardiaceae</taxon>
        <taxon>Nocardia</taxon>
    </lineage>
</organism>
<dbReference type="RefSeq" id="WP_189023647.1">
    <property type="nucleotide sequence ID" value="NZ_BMNE01000001.1"/>
</dbReference>
<name>A0ABQ2K4G2_9NOCA</name>
<dbReference type="Proteomes" id="UP000658127">
    <property type="component" value="Unassembled WGS sequence"/>
</dbReference>
<evidence type="ECO:0000313" key="2">
    <source>
        <dbReference type="EMBL" id="GGN69062.1"/>
    </source>
</evidence>
<reference evidence="3" key="1">
    <citation type="journal article" date="2019" name="Int. J. Syst. Evol. Microbiol.">
        <title>The Global Catalogue of Microorganisms (GCM) 10K type strain sequencing project: providing services to taxonomists for standard genome sequencing and annotation.</title>
        <authorList>
            <consortium name="The Broad Institute Genomics Platform"/>
            <consortium name="The Broad Institute Genome Sequencing Center for Infectious Disease"/>
            <person name="Wu L."/>
            <person name="Ma J."/>
        </authorList>
    </citation>
    <scope>NUCLEOTIDE SEQUENCE [LARGE SCALE GENOMIC DNA]</scope>
    <source>
        <strain evidence="3">CGMCC 4.7329</strain>
    </source>
</reference>
<proteinExistence type="predicted"/>
<protein>
    <recommendedName>
        <fullName evidence="4">Glycosyltransferase</fullName>
    </recommendedName>
</protein>
<accession>A0ABQ2K4G2</accession>